<evidence type="ECO:0000313" key="10">
    <source>
        <dbReference type="EMBL" id="MBD2866711.1"/>
    </source>
</evidence>
<evidence type="ECO:0000256" key="2">
    <source>
        <dbReference type="ARBA" id="ARBA00022475"/>
    </source>
</evidence>
<evidence type="ECO:0000256" key="3">
    <source>
        <dbReference type="ARBA" id="ARBA00023136"/>
    </source>
</evidence>
<reference evidence="10" key="1">
    <citation type="submission" date="2020-09" db="EMBL/GenBank/DDBJ databases">
        <title>A novel bacterium of genus Paenibacillus, isolated from South China Sea.</title>
        <authorList>
            <person name="Huang H."/>
            <person name="Mo K."/>
            <person name="Hu Y."/>
        </authorList>
    </citation>
    <scope>NUCLEOTIDE SEQUENCE</scope>
    <source>
        <strain evidence="10">IB182363</strain>
    </source>
</reference>
<dbReference type="GO" id="GO:0005886">
    <property type="term" value="C:plasma membrane"/>
    <property type="evidence" value="ECO:0007669"/>
    <property type="project" value="UniProtKB-SubCell"/>
</dbReference>
<feature type="domain" description="Methyl-accepting transducer" evidence="8">
    <location>
        <begin position="260"/>
        <end position="496"/>
    </location>
</feature>
<keyword evidence="2" id="KW-1003">Cell membrane</keyword>
<dbReference type="Pfam" id="PF00015">
    <property type="entry name" value="MCPsignal"/>
    <property type="match status" value="1"/>
</dbReference>
<evidence type="ECO:0000259" key="8">
    <source>
        <dbReference type="PROSITE" id="PS50111"/>
    </source>
</evidence>
<feature type="domain" description="HAMP" evidence="9">
    <location>
        <begin position="188"/>
        <end position="241"/>
    </location>
</feature>
<sequence>MMTLSRKLILNAMLPLLLAVCMLLVVIVQSRQLQESSSASVESLLKAERLEGALLASQLALSNASYNMGAGNAADALDKAAAIAAEIEGLQARFDSPELKERLQRLETKYEGFIADVKKAVEKSDDTELKRQSIRTLGMVNDVHLLGRDIESLYEANLARNKTVLNVTTAAAAVIFALTGWITWRMTRRVVLPIQRLTSTTAAIAGGDLTVSVEEAGTRDEVGQLTGSVRHVANNLRQLIEEVMKLSQQVVASSGELKSSVDQTGSASRQITSSIEQVAAGAEEQVRIVEAASLVLDDMTETVGHMKQRANEAERAAGGASERAVDGSAAIGKARGQMHSIRETVNGLDESIRQLGELSGEIGRIVEAISAISGQTNLLALNASIEAARAGEQGRGFAVVAGEVRKLAEQSAQETGEIAGYIDQIRGGIAQAVKQMEAASREVAQGIGVVDQAGQSFEQIELAVTAAAGELHQVAVLIARTAEGAGQVVRSVDSIAGLAGQSAQGTQHVSAASEEQLASTEEVAAASDTLLQLAQNLREHIGKFKV</sequence>
<keyword evidence="4 6" id="KW-0807">Transducer</keyword>
<dbReference type="Proteomes" id="UP000639396">
    <property type="component" value="Unassembled WGS sequence"/>
</dbReference>
<name>A0A927CIV9_9BACL</name>
<evidence type="ECO:0000256" key="1">
    <source>
        <dbReference type="ARBA" id="ARBA00004236"/>
    </source>
</evidence>
<dbReference type="InterPro" id="IPR003660">
    <property type="entry name" value="HAMP_dom"/>
</dbReference>
<dbReference type="AlphaFoldDB" id="A0A927CIV9"/>
<dbReference type="SMART" id="SM00283">
    <property type="entry name" value="MA"/>
    <property type="match status" value="1"/>
</dbReference>
<keyword evidence="11" id="KW-1185">Reference proteome</keyword>
<dbReference type="GO" id="GO:0006935">
    <property type="term" value="P:chemotaxis"/>
    <property type="evidence" value="ECO:0007669"/>
    <property type="project" value="InterPro"/>
</dbReference>
<dbReference type="EMBL" id="JACXJA010000067">
    <property type="protein sequence ID" value="MBD2866711.1"/>
    <property type="molecule type" value="Genomic_DNA"/>
</dbReference>
<dbReference type="SUPFAM" id="SSF58104">
    <property type="entry name" value="Methyl-accepting chemotaxis protein (MCP) signaling domain"/>
    <property type="match status" value="1"/>
</dbReference>
<dbReference type="CDD" id="cd06225">
    <property type="entry name" value="HAMP"/>
    <property type="match status" value="1"/>
</dbReference>
<gene>
    <name evidence="10" type="ORF">IDH45_32555</name>
</gene>
<dbReference type="PROSITE" id="PS50885">
    <property type="entry name" value="HAMP"/>
    <property type="match status" value="1"/>
</dbReference>
<evidence type="ECO:0000256" key="4">
    <source>
        <dbReference type="ARBA" id="ARBA00023224"/>
    </source>
</evidence>
<dbReference type="GO" id="GO:0007165">
    <property type="term" value="P:signal transduction"/>
    <property type="evidence" value="ECO:0007669"/>
    <property type="project" value="UniProtKB-KW"/>
</dbReference>
<dbReference type="CDD" id="cd11386">
    <property type="entry name" value="MCP_signal"/>
    <property type="match status" value="1"/>
</dbReference>
<evidence type="ECO:0000256" key="7">
    <source>
        <dbReference type="SAM" id="Coils"/>
    </source>
</evidence>
<feature type="coiled-coil region" evidence="7">
    <location>
        <begin position="73"/>
        <end position="123"/>
    </location>
</feature>
<accession>A0A927CIV9</accession>
<evidence type="ECO:0000256" key="5">
    <source>
        <dbReference type="ARBA" id="ARBA00029447"/>
    </source>
</evidence>
<dbReference type="InterPro" id="IPR004090">
    <property type="entry name" value="Chemotax_Me-accpt_rcpt"/>
</dbReference>
<dbReference type="PANTHER" id="PTHR32089:SF112">
    <property type="entry name" value="LYSOZYME-LIKE PROTEIN-RELATED"/>
    <property type="match status" value="1"/>
</dbReference>
<organism evidence="10 11">
    <name type="scientific">Paenibacillus oceani</name>
    <dbReference type="NCBI Taxonomy" id="2772510"/>
    <lineage>
        <taxon>Bacteria</taxon>
        <taxon>Bacillati</taxon>
        <taxon>Bacillota</taxon>
        <taxon>Bacilli</taxon>
        <taxon>Bacillales</taxon>
        <taxon>Paenibacillaceae</taxon>
        <taxon>Paenibacillus</taxon>
    </lineage>
</organism>
<proteinExistence type="inferred from homology"/>
<dbReference type="Pfam" id="PF00672">
    <property type="entry name" value="HAMP"/>
    <property type="match status" value="1"/>
</dbReference>
<dbReference type="GO" id="GO:0004888">
    <property type="term" value="F:transmembrane signaling receptor activity"/>
    <property type="evidence" value="ECO:0007669"/>
    <property type="project" value="InterPro"/>
</dbReference>
<keyword evidence="3" id="KW-0472">Membrane</keyword>
<comment type="subcellular location">
    <subcellularLocation>
        <location evidence="1">Cell membrane</location>
    </subcellularLocation>
</comment>
<dbReference type="SMART" id="SM00304">
    <property type="entry name" value="HAMP"/>
    <property type="match status" value="3"/>
</dbReference>
<protein>
    <submittedName>
        <fullName evidence="10">Methyl-accepting chemotaxis protein</fullName>
    </submittedName>
</protein>
<dbReference type="PANTHER" id="PTHR32089">
    <property type="entry name" value="METHYL-ACCEPTING CHEMOTAXIS PROTEIN MCPB"/>
    <property type="match status" value="1"/>
</dbReference>
<evidence type="ECO:0000256" key="6">
    <source>
        <dbReference type="PROSITE-ProRule" id="PRU00284"/>
    </source>
</evidence>
<dbReference type="PRINTS" id="PR00260">
    <property type="entry name" value="CHEMTRNSDUCR"/>
</dbReference>
<comment type="caution">
    <text evidence="10">The sequence shown here is derived from an EMBL/GenBank/DDBJ whole genome shotgun (WGS) entry which is preliminary data.</text>
</comment>
<dbReference type="PROSITE" id="PS50111">
    <property type="entry name" value="CHEMOTAXIS_TRANSDUC_2"/>
    <property type="match status" value="1"/>
</dbReference>
<dbReference type="InterPro" id="IPR004089">
    <property type="entry name" value="MCPsignal_dom"/>
</dbReference>
<dbReference type="Gene3D" id="6.10.340.10">
    <property type="match status" value="1"/>
</dbReference>
<comment type="similarity">
    <text evidence="5">Belongs to the methyl-accepting chemotaxis (MCP) protein family.</text>
</comment>
<evidence type="ECO:0000259" key="9">
    <source>
        <dbReference type="PROSITE" id="PS50885"/>
    </source>
</evidence>
<evidence type="ECO:0000313" key="11">
    <source>
        <dbReference type="Proteomes" id="UP000639396"/>
    </source>
</evidence>
<dbReference type="Gene3D" id="1.10.287.950">
    <property type="entry name" value="Methyl-accepting chemotaxis protein"/>
    <property type="match status" value="1"/>
</dbReference>
<keyword evidence="7" id="KW-0175">Coiled coil</keyword>